<keyword evidence="2" id="KW-1185">Reference proteome</keyword>
<sequence>MSGLNGNYLRYSDIAATLAAQRCVCDPEFYYMRYRCDKTQGLGRAQYDNAAISLRQCGTEVRPLSEDLLYAISLR</sequence>
<gene>
    <name evidence="1" type="ORF">HDF14_005342</name>
</gene>
<dbReference type="AlphaFoldDB" id="A0A9X0QK07"/>
<evidence type="ECO:0000313" key="2">
    <source>
        <dbReference type="Proteomes" id="UP000535182"/>
    </source>
</evidence>
<reference evidence="1 2" key="1">
    <citation type="submission" date="2020-08" db="EMBL/GenBank/DDBJ databases">
        <title>Genomic Encyclopedia of Type Strains, Phase IV (KMG-V): Genome sequencing to study the core and pangenomes of soil and plant-associated prokaryotes.</title>
        <authorList>
            <person name="Whitman W."/>
        </authorList>
    </citation>
    <scope>NUCLEOTIDE SEQUENCE [LARGE SCALE GENOMIC DNA]</scope>
    <source>
        <strain evidence="1 2">X5P2</strain>
    </source>
</reference>
<protein>
    <submittedName>
        <fullName evidence="1">Uncharacterized protein</fullName>
    </submittedName>
</protein>
<proteinExistence type="predicted"/>
<accession>A0A9X0QK07</accession>
<dbReference type="EMBL" id="JACHEB010000017">
    <property type="protein sequence ID" value="MBB5331693.1"/>
    <property type="molecule type" value="Genomic_DNA"/>
</dbReference>
<name>A0A9X0QK07_9BACT</name>
<dbReference type="Proteomes" id="UP000535182">
    <property type="component" value="Unassembled WGS sequence"/>
</dbReference>
<evidence type="ECO:0000313" key="1">
    <source>
        <dbReference type="EMBL" id="MBB5331693.1"/>
    </source>
</evidence>
<comment type="caution">
    <text evidence="1">The sequence shown here is derived from an EMBL/GenBank/DDBJ whole genome shotgun (WGS) entry which is preliminary data.</text>
</comment>
<organism evidence="1 2">
    <name type="scientific">Tunturiibacter gelidiferens</name>
    <dbReference type="NCBI Taxonomy" id="3069689"/>
    <lineage>
        <taxon>Bacteria</taxon>
        <taxon>Pseudomonadati</taxon>
        <taxon>Acidobacteriota</taxon>
        <taxon>Terriglobia</taxon>
        <taxon>Terriglobales</taxon>
        <taxon>Acidobacteriaceae</taxon>
        <taxon>Tunturiibacter</taxon>
    </lineage>
</organism>